<name>A0AAW1SEQ7_9CHLO</name>
<dbReference type="Gene3D" id="3.40.50.1010">
    <property type="entry name" value="5'-nuclease"/>
    <property type="match status" value="1"/>
</dbReference>
<feature type="domain" description="PIN" evidence="1">
    <location>
        <begin position="211"/>
        <end position="361"/>
    </location>
</feature>
<evidence type="ECO:0000259" key="1">
    <source>
        <dbReference type="SMART" id="SM00670"/>
    </source>
</evidence>
<dbReference type="InterPro" id="IPR035445">
    <property type="entry name" value="GYF-like_dom_sf"/>
</dbReference>
<dbReference type="SMART" id="SM00670">
    <property type="entry name" value="PINc"/>
    <property type="match status" value="1"/>
</dbReference>
<dbReference type="InterPro" id="IPR002716">
    <property type="entry name" value="PIN_dom"/>
</dbReference>
<keyword evidence="3" id="KW-1185">Reference proteome</keyword>
<dbReference type="Pfam" id="PF13638">
    <property type="entry name" value="PIN_4"/>
    <property type="match status" value="1"/>
</dbReference>
<evidence type="ECO:0000313" key="3">
    <source>
        <dbReference type="Proteomes" id="UP001445335"/>
    </source>
</evidence>
<dbReference type="EMBL" id="JALJOU010000004">
    <property type="protein sequence ID" value="KAK9844172.1"/>
    <property type="molecule type" value="Genomic_DNA"/>
</dbReference>
<evidence type="ECO:0000313" key="2">
    <source>
        <dbReference type="EMBL" id="KAK9844172.1"/>
    </source>
</evidence>
<dbReference type="AlphaFoldDB" id="A0AAW1SEQ7"/>
<reference evidence="2 3" key="1">
    <citation type="journal article" date="2024" name="Nat. Commun.">
        <title>Phylogenomics reveals the evolutionary origins of lichenization in chlorophyte algae.</title>
        <authorList>
            <person name="Puginier C."/>
            <person name="Libourel C."/>
            <person name="Otte J."/>
            <person name="Skaloud P."/>
            <person name="Haon M."/>
            <person name="Grisel S."/>
            <person name="Petersen M."/>
            <person name="Berrin J.G."/>
            <person name="Delaux P.M."/>
            <person name="Dal Grande F."/>
            <person name="Keller J."/>
        </authorList>
    </citation>
    <scope>NUCLEOTIDE SEQUENCE [LARGE SCALE GENOMIC DNA]</scope>
    <source>
        <strain evidence="2 3">SAG 245.80</strain>
    </source>
</reference>
<gene>
    <name evidence="2" type="ORF">WJX81_006975</name>
</gene>
<accession>A0AAW1SEQ7</accession>
<comment type="caution">
    <text evidence="2">The sequence shown here is derived from an EMBL/GenBank/DDBJ whole genome shotgun (WGS) entry which is preliminary data.</text>
</comment>
<dbReference type="InterPro" id="IPR052626">
    <property type="entry name" value="SWT1_Regulator"/>
</dbReference>
<dbReference type="PANTHER" id="PTHR16161">
    <property type="entry name" value="TRANSCRIPTIONAL PROTEIN SWT1"/>
    <property type="match status" value="1"/>
</dbReference>
<dbReference type="SUPFAM" id="SSF88723">
    <property type="entry name" value="PIN domain-like"/>
    <property type="match status" value="1"/>
</dbReference>
<dbReference type="Proteomes" id="UP001445335">
    <property type="component" value="Unassembled WGS sequence"/>
</dbReference>
<organism evidence="2 3">
    <name type="scientific">Elliptochloris bilobata</name>
    <dbReference type="NCBI Taxonomy" id="381761"/>
    <lineage>
        <taxon>Eukaryota</taxon>
        <taxon>Viridiplantae</taxon>
        <taxon>Chlorophyta</taxon>
        <taxon>core chlorophytes</taxon>
        <taxon>Trebouxiophyceae</taxon>
        <taxon>Trebouxiophyceae incertae sedis</taxon>
        <taxon>Elliptochloris clade</taxon>
        <taxon>Elliptochloris</taxon>
    </lineage>
</organism>
<dbReference type="GO" id="GO:0005634">
    <property type="term" value="C:nucleus"/>
    <property type="evidence" value="ECO:0007669"/>
    <property type="project" value="TreeGrafter"/>
</dbReference>
<dbReference type="InterPro" id="IPR029060">
    <property type="entry name" value="PIN-like_dom_sf"/>
</dbReference>
<proteinExistence type="predicted"/>
<sequence>MATVPRPENVVIWIPADKVETLFGTLGTATEVAGAAVKLLDEAQRNSVKGRQEPATPSADLCVWSYLHPKSGERQGPFTWQKLSKWIEKGVMQPDILLERGDVRCWLPLWLAATATKCLLPAVKKAPPPASTPVLASPALPAVINGEGFFTTEVEMEERSDNFAAMLEWERAAGHALSLMDMPCDMEGVALGVVALPLPMDIAVEGHAARLYLVVDTNILLTHLAVLEHLRTALGRGSAAARGPGEGGSAEVDVVVVVPWIVLYELDRIKSERPDSEGLHKMAAHARAAIRHLAQEAERPPGERFYVGESLTEFKQAAAALGGRGRTPNDDRVLFCALARRERAGAADAAVLLTRDANLRVKAAACDLEALGQLEGGLADTALFFLQKQHGNMWTGVTDKEVPWSVQSLLEMLVKDWKSVYEDVVVELDRRPAQAAIGRLKASQRFLARTSGPAGANGIAEALKDIALLLNAFPAPEGALPEDCEKAVEAGPAAEALLAARRRVNELERALRPRPDKALAAVGTLSGALLSALVTAHTSVHRTMAAGRAPSAEEADMVAHSLLALQREAVTVIGCLGVDGRGRDERAAAVAAAAAGG</sequence>
<dbReference type="Gene3D" id="3.30.1490.40">
    <property type="match status" value="1"/>
</dbReference>
<dbReference type="PANTHER" id="PTHR16161:SF0">
    <property type="entry name" value="TRANSCRIPTIONAL PROTEIN SWT1"/>
    <property type="match status" value="1"/>
</dbReference>
<protein>
    <recommendedName>
        <fullName evidence="1">PIN domain-containing protein</fullName>
    </recommendedName>
</protein>
<dbReference type="SUPFAM" id="SSF55277">
    <property type="entry name" value="GYF domain"/>
    <property type="match status" value="1"/>
</dbReference>